<dbReference type="Gene3D" id="1.10.579.10">
    <property type="entry name" value="DNA Cyclobutane Dipyrimidine Photolyase, subunit A, domain 3"/>
    <property type="match status" value="1"/>
</dbReference>
<keyword evidence="3 5" id="KW-0274">FAD</keyword>
<comment type="cofactor">
    <cofactor evidence="5">
        <name>FAD</name>
        <dbReference type="ChEBI" id="CHEBI:57692"/>
    </cofactor>
    <text evidence="5">Binds 1 FAD per subunit.</text>
</comment>
<proteinExistence type="inferred from homology"/>
<dbReference type="InterPro" id="IPR018394">
    <property type="entry name" value="DNA_photolyase_1_CS_C"/>
</dbReference>
<dbReference type="GO" id="GO:0006139">
    <property type="term" value="P:nucleobase-containing compound metabolic process"/>
    <property type="evidence" value="ECO:0007669"/>
    <property type="project" value="UniProtKB-ARBA"/>
</dbReference>
<dbReference type="RefSeq" id="WP_129343151.1">
    <property type="nucleotide sequence ID" value="NZ_JACIDD010000003.1"/>
</dbReference>
<dbReference type="Gene3D" id="1.25.40.80">
    <property type="match status" value="1"/>
</dbReference>
<dbReference type="PROSITE" id="PS00394">
    <property type="entry name" value="DNA_PHOTOLYASES_1_1"/>
    <property type="match status" value="1"/>
</dbReference>
<evidence type="ECO:0000256" key="2">
    <source>
        <dbReference type="ARBA" id="ARBA00022630"/>
    </source>
</evidence>
<feature type="binding site" evidence="5">
    <location>
        <begin position="233"/>
        <end position="237"/>
    </location>
    <ligand>
        <name>FAD</name>
        <dbReference type="ChEBI" id="CHEBI:57692"/>
    </ligand>
</feature>
<dbReference type="InterPro" id="IPR036155">
    <property type="entry name" value="Crypto/Photolyase_N_sf"/>
</dbReference>
<keyword evidence="9" id="KW-1185">Reference proteome</keyword>
<dbReference type="GO" id="GO:0003677">
    <property type="term" value="F:DNA binding"/>
    <property type="evidence" value="ECO:0007669"/>
    <property type="project" value="TreeGrafter"/>
</dbReference>
<comment type="cofactor">
    <cofactor evidence="1">
        <name>(6R)-5,10-methylene-5,6,7,8-tetrahydrofolate</name>
        <dbReference type="ChEBI" id="CHEBI:15636"/>
    </cofactor>
</comment>
<dbReference type="EMBL" id="SDPT01000003">
    <property type="protein sequence ID" value="RXZ30556.1"/>
    <property type="molecule type" value="Genomic_DNA"/>
</dbReference>
<dbReference type="InterPro" id="IPR002081">
    <property type="entry name" value="Cryptochrome/DNA_photolyase_1"/>
</dbReference>
<dbReference type="GO" id="GO:0071949">
    <property type="term" value="F:FAD binding"/>
    <property type="evidence" value="ECO:0007669"/>
    <property type="project" value="TreeGrafter"/>
</dbReference>
<comment type="caution">
    <text evidence="8">The sequence shown here is derived from an EMBL/GenBank/DDBJ whole genome shotgun (WGS) entry which is preliminary data.</text>
</comment>
<evidence type="ECO:0000256" key="5">
    <source>
        <dbReference type="PIRSR" id="PIRSR602081-1"/>
    </source>
</evidence>
<dbReference type="PANTHER" id="PTHR11455">
    <property type="entry name" value="CRYPTOCHROME"/>
    <property type="match status" value="1"/>
</dbReference>
<dbReference type="Proteomes" id="UP000292347">
    <property type="component" value="Unassembled WGS sequence"/>
</dbReference>
<dbReference type="PROSITE" id="PS00691">
    <property type="entry name" value="DNA_PHOTOLYASES_1_2"/>
    <property type="match status" value="1"/>
</dbReference>
<evidence type="ECO:0000256" key="6">
    <source>
        <dbReference type="PIRSR" id="PIRSR602081-2"/>
    </source>
</evidence>
<dbReference type="Gene3D" id="3.40.50.620">
    <property type="entry name" value="HUPs"/>
    <property type="match status" value="1"/>
</dbReference>
<gene>
    <name evidence="8" type="ORF">EO081_15440</name>
</gene>
<dbReference type="PRINTS" id="PR00147">
    <property type="entry name" value="DNAPHOTLYASE"/>
</dbReference>
<evidence type="ECO:0000256" key="3">
    <source>
        <dbReference type="ARBA" id="ARBA00022827"/>
    </source>
</evidence>
<name>A0A4Q2IRQ9_9SPHN</name>
<evidence type="ECO:0000256" key="7">
    <source>
        <dbReference type="RuleBase" id="RU004182"/>
    </source>
</evidence>
<keyword evidence="4 7" id="KW-0157">Chromophore</keyword>
<comment type="similarity">
    <text evidence="7">Belongs to the DNA photolyase family.</text>
</comment>
<keyword evidence="8" id="KW-0456">Lyase</keyword>
<dbReference type="AlphaFoldDB" id="A0A4Q2IRQ9"/>
<dbReference type="PANTHER" id="PTHR11455:SF9">
    <property type="entry name" value="CRYPTOCHROME CIRCADIAN CLOCK 5 ISOFORM X1"/>
    <property type="match status" value="1"/>
</dbReference>
<evidence type="ECO:0000313" key="8">
    <source>
        <dbReference type="EMBL" id="RXZ30556.1"/>
    </source>
</evidence>
<evidence type="ECO:0000313" key="9">
    <source>
        <dbReference type="Proteomes" id="UP000292347"/>
    </source>
</evidence>
<dbReference type="Pfam" id="PF00875">
    <property type="entry name" value="DNA_photolyase"/>
    <property type="match status" value="1"/>
</dbReference>
<dbReference type="GO" id="GO:0006950">
    <property type="term" value="P:response to stress"/>
    <property type="evidence" value="ECO:0007669"/>
    <property type="project" value="UniProtKB-ARBA"/>
</dbReference>
<reference evidence="8 9" key="1">
    <citation type="submission" date="2019-01" db="EMBL/GenBank/DDBJ databases">
        <title>Sphingomonas mucosissima sp. nov. and Sphingomonas desiccabilis sp. nov., from biological soil crusts in the Colorado Plateau, USA.</title>
        <authorList>
            <person name="Zhu D."/>
        </authorList>
    </citation>
    <scope>NUCLEOTIDE SEQUENCE [LARGE SCALE GENOMIC DNA]</scope>
    <source>
        <strain evidence="8 9">CP1D</strain>
    </source>
</reference>
<protein>
    <submittedName>
        <fullName evidence="8">Deoxyribodipyrimidine photo-lyase</fullName>
    </submittedName>
</protein>
<evidence type="ECO:0000256" key="4">
    <source>
        <dbReference type="ARBA" id="ARBA00022991"/>
    </source>
</evidence>
<feature type="site" description="Electron transfer via tryptophanyl radical" evidence="6">
    <location>
        <position position="376"/>
    </location>
</feature>
<feature type="binding site" evidence="5">
    <location>
        <position position="263"/>
    </location>
    <ligand>
        <name>FAD</name>
        <dbReference type="ChEBI" id="CHEBI:57692"/>
    </ligand>
</feature>
<feature type="site" description="Electron transfer via tryptophanyl radical" evidence="6">
    <location>
        <position position="297"/>
    </location>
</feature>
<evidence type="ECO:0000256" key="1">
    <source>
        <dbReference type="ARBA" id="ARBA00001932"/>
    </source>
</evidence>
<dbReference type="InterPro" id="IPR036134">
    <property type="entry name" value="Crypto/Photolyase_FAD-like_sf"/>
</dbReference>
<dbReference type="InterPro" id="IPR005101">
    <property type="entry name" value="Cryptochr/Photolyase_FAD-bd"/>
</dbReference>
<dbReference type="InterPro" id="IPR014729">
    <property type="entry name" value="Rossmann-like_a/b/a_fold"/>
</dbReference>
<feature type="binding site" evidence="5">
    <location>
        <position position="221"/>
    </location>
    <ligand>
        <name>FAD</name>
        <dbReference type="ChEBI" id="CHEBI:57692"/>
    </ligand>
</feature>
<dbReference type="OrthoDB" id="9772484at2"/>
<dbReference type="GO" id="GO:0003904">
    <property type="term" value="F:deoxyribodipyrimidine photo-lyase activity"/>
    <property type="evidence" value="ECO:0007669"/>
    <property type="project" value="TreeGrafter"/>
</dbReference>
<dbReference type="GO" id="GO:0009416">
    <property type="term" value="P:response to light stimulus"/>
    <property type="evidence" value="ECO:0007669"/>
    <property type="project" value="TreeGrafter"/>
</dbReference>
<feature type="binding site" evidence="5">
    <location>
        <begin position="366"/>
        <end position="368"/>
    </location>
    <ligand>
        <name>FAD</name>
        <dbReference type="ChEBI" id="CHEBI:57692"/>
    </ligand>
</feature>
<dbReference type="PROSITE" id="PS51645">
    <property type="entry name" value="PHR_CRY_ALPHA_BETA"/>
    <property type="match status" value="1"/>
</dbReference>
<organism evidence="8 9">
    <name type="scientific">Sphingomonas desiccabilis</name>
    <dbReference type="NCBI Taxonomy" id="429134"/>
    <lineage>
        <taxon>Bacteria</taxon>
        <taxon>Pseudomonadati</taxon>
        <taxon>Pseudomonadota</taxon>
        <taxon>Alphaproteobacteria</taxon>
        <taxon>Sphingomonadales</taxon>
        <taxon>Sphingomonadaceae</taxon>
        <taxon>Sphingomonas</taxon>
    </lineage>
</organism>
<accession>A0A4Q2IRQ9</accession>
<dbReference type="Pfam" id="PF03441">
    <property type="entry name" value="FAD_binding_7"/>
    <property type="match status" value="1"/>
</dbReference>
<dbReference type="SUPFAM" id="SSF48173">
    <property type="entry name" value="Cryptochrome/photolyase FAD-binding domain"/>
    <property type="match status" value="1"/>
</dbReference>
<keyword evidence="2 5" id="KW-0285">Flavoprotein</keyword>
<dbReference type="SUPFAM" id="SSF52425">
    <property type="entry name" value="Cryptochrome/photolyase, N-terminal domain"/>
    <property type="match status" value="1"/>
</dbReference>
<dbReference type="InterPro" id="IPR006050">
    <property type="entry name" value="DNA_photolyase_N"/>
</dbReference>
<sequence>MTVSPPPSIVWFRQDLRLSDQAAFAAGAAEGSVLAVYVLDDETPGEWRIGGAQRWWLHHTLAALAKSLAGRGVPLVLRRGRAAEQVARVAQEAGAARVHCLAHQEPWWREAEDTLARSLDLVRHPGRLLADDGMVRTGTGGRFRIFTPFWRALQLHMPPPSPEPASATARGMAHPPHSERLEDWHLLPTAPDWAEGFAHWTPGEAGAEARLEAFADEVGDYEQARNLPSTDGTSSLSPHLHFGEISPAAVWHALDGKAGAESYLREIGWRDFAANLILEQPDYGAAHGRAKMDGLRWRTGREADADFRAWTRGRTGYPIVDAGMRQLWHIGWMHNRVRMIAASFLVKHLLIDWRRGQHWFWDCLVDADYGNNAVNWQWIAGTGVDSSPFGRIMAPLVQSPKFDAASYIRQWVPELADMGDAAIHDPHAVGAAPADYPAPLVEHRAARERALAAAASARA</sequence>
<feature type="site" description="Electron transfer via tryptophanyl radical" evidence="6">
    <location>
        <position position="353"/>
    </location>
</feature>